<dbReference type="InterPro" id="IPR051781">
    <property type="entry name" value="Metallo-dep_Hydrolase"/>
</dbReference>
<evidence type="ECO:0000259" key="1">
    <source>
        <dbReference type="Pfam" id="PF07969"/>
    </source>
</evidence>
<name>A0A8F6YDR3_9RHOB</name>
<dbReference type="KEGG" id="gce:KYE46_05900"/>
<dbReference type="PANTHER" id="PTHR43135:SF3">
    <property type="entry name" value="ALPHA-D-RIBOSE 1-METHYLPHOSPHONATE 5-TRIPHOSPHATE DIPHOSPHATASE"/>
    <property type="match status" value="1"/>
</dbReference>
<sequence>MHNAPLSLTFSDAQILTPDGLMAGDLSISEGFIGRSCGRRINADGYLILPGIIDLHGDGFEHHMAPRRGAQSEPTQGLRAVEAELAANGITTAMLAQFFSWEGGMRGPDSAETLIRAVADHDAGTDLHIQLRLEVAVSDLFDRASALIDAARIRYVVLNDHLPHRALAAGKRPPRLTGQALKSGRSPEAHLAMLQDLHKSMPRAIAALAELTSDLTAKGVRLGSHDDRTSEDRARFRALGADICEFPETLKAAETARAAGEPIIMGAPNVVRGGSHDKKIAAADLIAKDWVDALVSDYHYPSLHRAALKLWQDGLPLQQAWGLVSSGPARVMGWDDRGHLSPGLRADLVLMHAQTRRIEGVLCHGRVTHLSGELAARMVG</sequence>
<protein>
    <submittedName>
        <fullName evidence="2">Alpha-D-ribose 1-methylphosphonate 5-triphosphate diphosphatase</fullName>
    </submittedName>
</protein>
<dbReference type="RefSeq" id="WP_219004132.1">
    <property type="nucleotide sequence ID" value="NZ_CP079194.1"/>
</dbReference>
<dbReference type="InterPro" id="IPR012696">
    <property type="entry name" value="PhnM"/>
</dbReference>
<dbReference type="NCBIfam" id="NF011987">
    <property type="entry name" value="PRK15446.2-3"/>
    <property type="match status" value="1"/>
</dbReference>
<evidence type="ECO:0000313" key="3">
    <source>
        <dbReference type="Proteomes" id="UP000825009"/>
    </source>
</evidence>
<gene>
    <name evidence="2" type="ORF">KYE46_05900</name>
</gene>
<dbReference type="PANTHER" id="PTHR43135">
    <property type="entry name" value="ALPHA-D-RIBOSE 1-METHYLPHOSPHONATE 5-TRIPHOSPHATE DIPHOSPHATASE"/>
    <property type="match status" value="1"/>
</dbReference>
<reference evidence="2 3" key="1">
    <citation type="submission" date="2021-07" db="EMBL/GenBank/DDBJ databases">
        <title>A novel Jannaschia species isolated from marine dinoflagellate Ceratoperidinium margalefii.</title>
        <authorList>
            <person name="Jiang Y."/>
            <person name="Li Z."/>
        </authorList>
    </citation>
    <scope>NUCLEOTIDE SEQUENCE [LARGE SCALE GENOMIC DNA]</scope>
    <source>
        <strain evidence="2 3">J12C1-MA-4</strain>
    </source>
</reference>
<keyword evidence="3" id="KW-1185">Reference proteome</keyword>
<proteinExistence type="predicted"/>
<dbReference type="EMBL" id="CP079194">
    <property type="protein sequence ID" value="QXT40765.1"/>
    <property type="molecule type" value="Genomic_DNA"/>
</dbReference>
<dbReference type="InterPro" id="IPR013108">
    <property type="entry name" value="Amidohydro_3"/>
</dbReference>
<dbReference type="Pfam" id="PF07969">
    <property type="entry name" value="Amidohydro_3"/>
    <property type="match status" value="1"/>
</dbReference>
<dbReference type="Proteomes" id="UP000825009">
    <property type="component" value="Chromosome"/>
</dbReference>
<evidence type="ECO:0000313" key="2">
    <source>
        <dbReference type="EMBL" id="QXT40765.1"/>
    </source>
</evidence>
<dbReference type="AlphaFoldDB" id="A0A8F6YDR3"/>
<organism evidence="2 3">
    <name type="scientific">Gymnodinialimonas ceratoperidinii</name>
    <dbReference type="NCBI Taxonomy" id="2856823"/>
    <lineage>
        <taxon>Bacteria</taxon>
        <taxon>Pseudomonadati</taxon>
        <taxon>Pseudomonadota</taxon>
        <taxon>Alphaproteobacteria</taxon>
        <taxon>Rhodobacterales</taxon>
        <taxon>Paracoccaceae</taxon>
        <taxon>Gymnodinialimonas</taxon>
    </lineage>
</organism>
<feature type="domain" description="Amidohydrolase 3" evidence="1">
    <location>
        <begin position="178"/>
        <end position="352"/>
    </location>
</feature>
<accession>A0A8F6YDR3</accession>
<dbReference type="PIRSF" id="PIRSF038971">
    <property type="entry name" value="PhnM"/>
    <property type="match status" value="1"/>
</dbReference>